<dbReference type="EMBL" id="LR798304">
    <property type="protein sequence ID" value="CAB5222751.1"/>
    <property type="molecule type" value="Genomic_DNA"/>
</dbReference>
<gene>
    <name evidence="1" type="ORF">UFOVP373_29</name>
</gene>
<name>A0A6J7WXM4_9CAUD</name>
<organism evidence="1">
    <name type="scientific">uncultured Caudovirales phage</name>
    <dbReference type="NCBI Taxonomy" id="2100421"/>
    <lineage>
        <taxon>Viruses</taxon>
        <taxon>Duplodnaviria</taxon>
        <taxon>Heunggongvirae</taxon>
        <taxon>Uroviricota</taxon>
        <taxon>Caudoviricetes</taxon>
        <taxon>Peduoviridae</taxon>
        <taxon>Maltschvirus</taxon>
        <taxon>Maltschvirus maltsch</taxon>
    </lineage>
</organism>
<evidence type="ECO:0000313" key="1">
    <source>
        <dbReference type="EMBL" id="CAB5222751.1"/>
    </source>
</evidence>
<sequence>MAGGANPQNVQAPNFGGNVFQQSQQALTGALQGTTAAGMNMPDISAFQNPYNQQVIDTTMADLERQRLMQQNQLGAQATTARAFGGSRQGIAEAETNRAFAQQGGQLAAQLRQQGFNTALQAAQGQQGQQLGAAAQLGNLAQQGFNMGQSINQQQQQFGTMQQAINQALIDAARAQYGGFTGAPIASLSAPLAAVGAANMGQNTSTQTQRPGLFNYLSLGLGAL</sequence>
<reference evidence="1" key="1">
    <citation type="submission" date="2020-05" db="EMBL/GenBank/DDBJ databases">
        <authorList>
            <person name="Chiriac C."/>
            <person name="Salcher M."/>
            <person name="Ghai R."/>
            <person name="Kavagutti S V."/>
        </authorList>
    </citation>
    <scope>NUCLEOTIDE SEQUENCE</scope>
</reference>
<accession>A0A6J7WXM4</accession>
<proteinExistence type="predicted"/>
<protein>
    <submittedName>
        <fullName evidence="1">Uncharacterized protein</fullName>
    </submittedName>
</protein>